<name>A0A4R1KDH3_9GAMM</name>
<feature type="signal peptide" evidence="1">
    <location>
        <begin position="1"/>
        <end position="25"/>
    </location>
</feature>
<dbReference type="RefSeq" id="WP_131911257.1">
    <property type="nucleotide sequence ID" value="NZ_OU594967.1"/>
</dbReference>
<dbReference type="SUPFAM" id="SSF81901">
    <property type="entry name" value="HCP-like"/>
    <property type="match status" value="1"/>
</dbReference>
<feature type="chain" id="PRO_5020679960" description="Sel1 repeat-containing protein" evidence="1">
    <location>
        <begin position="26"/>
        <end position="327"/>
    </location>
</feature>
<sequence length="327" mass="37929">MKVSHSKNQYFITLLLICVSAPLRAMPAIHNGLDALWHHQYNEAEQVFSQLAEQGNAHAMYWLGNTYQLEGGMKRLDAGRILLRAAQMGDPWAMYRLTPDNGLSFCSIWPCSSKWKSKAVEGWEKLSKQGNGKATFALLLHKEDSYWYRLTKWLPGMGQEKLNKIAIRSFNQGYQGSAVYLFKNDKSKKLKYLTQSANNGFIPAYSLLSTYYESRKNVKLMNKYKKLAVQSGDRDFIKYLFVSYIRGWGEYDKNIDKAYYYGSIISLYGEDLSIFFKKNGSQKYRLNTKISSAKKNLLSKKAKEFVNTHPPYYYYDEFHQPFGLMNF</sequence>
<dbReference type="Proteomes" id="UP000295565">
    <property type="component" value="Unassembled WGS sequence"/>
</dbReference>
<evidence type="ECO:0000313" key="2">
    <source>
        <dbReference type="EMBL" id="TCK62718.1"/>
    </source>
</evidence>
<dbReference type="EMBL" id="SMGD01000004">
    <property type="protein sequence ID" value="TCK62718.1"/>
    <property type="molecule type" value="Genomic_DNA"/>
</dbReference>
<evidence type="ECO:0000313" key="3">
    <source>
        <dbReference type="Proteomes" id="UP000295565"/>
    </source>
</evidence>
<dbReference type="Gene3D" id="1.25.40.10">
    <property type="entry name" value="Tetratricopeptide repeat domain"/>
    <property type="match status" value="1"/>
</dbReference>
<dbReference type="AlphaFoldDB" id="A0A4R1KDH3"/>
<evidence type="ECO:0008006" key="4">
    <source>
        <dbReference type="Google" id="ProtNLM"/>
    </source>
</evidence>
<protein>
    <recommendedName>
        <fullName evidence="4">Sel1 repeat-containing protein</fullName>
    </recommendedName>
</protein>
<dbReference type="InterPro" id="IPR011990">
    <property type="entry name" value="TPR-like_helical_dom_sf"/>
</dbReference>
<reference evidence="2 3" key="1">
    <citation type="submission" date="2019-03" db="EMBL/GenBank/DDBJ databases">
        <title>Genomic Encyclopedia of Type Strains, Phase IV (KMG-IV): sequencing the most valuable type-strain genomes for metagenomic binning, comparative biology and taxonomic classification.</title>
        <authorList>
            <person name="Goeker M."/>
        </authorList>
    </citation>
    <scope>NUCLEOTIDE SEQUENCE [LARGE SCALE GENOMIC DNA]</scope>
    <source>
        <strain evidence="2 3">DSM 18577</strain>
    </source>
</reference>
<comment type="caution">
    <text evidence="2">The sequence shown here is derived from an EMBL/GenBank/DDBJ whole genome shotgun (WGS) entry which is preliminary data.</text>
</comment>
<dbReference type="OrthoDB" id="5899447at2"/>
<keyword evidence="3" id="KW-1185">Reference proteome</keyword>
<keyword evidence="1" id="KW-0732">Signal</keyword>
<organism evidence="2 3">
    <name type="scientific">Celerinatantimonas diazotrophica</name>
    <dbReference type="NCBI Taxonomy" id="412034"/>
    <lineage>
        <taxon>Bacteria</taxon>
        <taxon>Pseudomonadati</taxon>
        <taxon>Pseudomonadota</taxon>
        <taxon>Gammaproteobacteria</taxon>
        <taxon>Celerinatantimonadaceae</taxon>
        <taxon>Celerinatantimonas</taxon>
    </lineage>
</organism>
<accession>A0A4R1KDH3</accession>
<evidence type="ECO:0000256" key="1">
    <source>
        <dbReference type="SAM" id="SignalP"/>
    </source>
</evidence>
<gene>
    <name evidence="2" type="ORF">EV690_0384</name>
</gene>
<proteinExistence type="predicted"/>